<evidence type="ECO:0000313" key="6">
    <source>
        <dbReference type="WBParaSite" id="SSLN_0000699701-mRNA-1"/>
    </source>
</evidence>
<dbReference type="Proteomes" id="UP000275846">
    <property type="component" value="Unassembled WGS sequence"/>
</dbReference>
<dbReference type="PROSITE" id="PS50157">
    <property type="entry name" value="ZINC_FINGER_C2H2_2"/>
    <property type="match status" value="1"/>
</dbReference>
<keyword evidence="1" id="KW-0862">Zinc</keyword>
<dbReference type="SMART" id="SM00355">
    <property type="entry name" value="ZnF_C2H2"/>
    <property type="match status" value="2"/>
</dbReference>
<dbReference type="PROSITE" id="PS00028">
    <property type="entry name" value="ZINC_FINGER_C2H2_1"/>
    <property type="match status" value="1"/>
</dbReference>
<keyword evidence="5" id="KW-1185">Reference proteome</keyword>
<accession>A0A183SRD6</accession>
<dbReference type="InterPro" id="IPR036236">
    <property type="entry name" value="Znf_C2H2_sf"/>
</dbReference>
<organism evidence="6">
    <name type="scientific">Schistocephalus solidus</name>
    <name type="common">Tapeworm</name>
    <dbReference type="NCBI Taxonomy" id="70667"/>
    <lineage>
        <taxon>Eukaryota</taxon>
        <taxon>Metazoa</taxon>
        <taxon>Spiralia</taxon>
        <taxon>Lophotrochozoa</taxon>
        <taxon>Platyhelminthes</taxon>
        <taxon>Cestoda</taxon>
        <taxon>Eucestoda</taxon>
        <taxon>Diphyllobothriidea</taxon>
        <taxon>Diphyllobothriidae</taxon>
        <taxon>Schistocephalus</taxon>
    </lineage>
</organism>
<evidence type="ECO:0000256" key="2">
    <source>
        <dbReference type="SAM" id="MobiDB-lite"/>
    </source>
</evidence>
<protein>
    <submittedName>
        <fullName evidence="6">C2H2-type domain-containing protein</fullName>
    </submittedName>
</protein>
<sequence length="246" mass="27802">MRVTYTVPITEDNSVNAPPHTITDTILPSHTPAAITMTSTTCPNPATSDYLPPTTSKTTTTDPSISDGDSVITCPHCDRTFNSHISLVGHLRIHRTETGELVPAAPSHSRDRRLLCPHCPPHIRPPHGPDRSHAHPRKLNPVQRQHILRTYQHFPSSSHELDYQYQQQIPCRLTTSIYSLSLLSPPCTSRICLVGHFRIHRRETGEPVLLTPTYTHRTQLICPHCPRTFTHRMDLLGRMSLHENLR</sequence>
<feature type="compositionally biased region" description="Low complexity" evidence="2">
    <location>
        <begin position="52"/>
        <end position="66"/>
    </location>
</feature>
<name>A0A183SRD6_SCHSO</name>
<dbReference type="Gene3D" id="3.30.160.60">
    <property type="entry name" value="Classic Zinc Finger"/>
    <property type="match status" value="1"/>
</dbReference>
<reference evidence="4 5" key="2">
    <citation type="submission" date="2018-11" db="EMBL/GenBank/DDBJ databases">
        <authorList>
            <consortium name="Pathogen Informatics"/>
        </authorList>
    </citation>
    <scope>NUCLEOTIDE SEQUENCE [LARGE SCALE GENOMIC DNA]</scope>
    <source>
        <strain evidence="4 5">NST_G2</strain>
    </source>
</reference>
<gene>
    <name evidence="4" type="ORF">SSLN_LOCUS6784</name>
</gene>
<reference evidence="6" key="1">
    <citation type="submission" date="2016-06" db="UniProtKB">
        <authorList>
            <consortium name="WormBaseParasite"/>
        </authorList>
    </citation>
    <scope>IDENTIFICATION</scope>
</reference>
<evidence type="ECO:0000313" key="5">
    <source>
        <dbReference type="Proteomes" id="UP000275846"/>
    </source>
</evidence>
<feature type="domain" description="C2H2-type" evidence="3">
    <location>
        <begin position="72"/>
        <end position="99"/>
    </location>
</feature>
<evidence type="ECO:0000256" key="1">
    <source>
        <dbReference type="PROSITE-ProRule" id="PRU00042"/>
    </source>
</evidence>
<dbReference type="Pfam" id="PF12874">
    <property type="entry name" value="zf-met"/>
    <property type="match status" value="1"/>
</dbReference>
<dbReference type="InterPro" id="IPR013087">
    <property type="entry name" value="Znf_C2H2_type"/>
</dbReference>
<dbReference type="GO" id="GO:0008270">
    <property type="term" value="F:zinc ion binding"/>
    <property type="evidence" value="ECO:0007669"/>
    <property type="project" value="UniProtKB-KW"/>
</dbReference>
<proteinExistence type="predicted"/>
<dbReference type="WBParaSite" id="SSLN_0000699701-mRNA-1">
    <property type="protein sequence ID" value="SSLN_0000699701-mRNA-1"/>
    <property type="gene ID" value="SSLN_0000699701"/>
</dbReference>
<feature type="region of interest" description="Disordered" evidence="2">
    <location>
        <begin position="40"/>
        <end position="67"/>
    </location>
</feature>
<evidence type="ECO:0000259" key="3">
    <source>
        <dbReference type="PROSITE" id="PS50157"/>
    </source>
</evidence>
<keyword evidence="1" id="KW-0479">Metal-binding</keyword>
<keyword evidence="1" id="KW-0863">Zinc-finger</keyword>
<dbReference type="SUPFAM" id="SSF57667">
    <property type="entry name" value="beta-beta-alpha zinc fingers"/>
    <property type="match status" value="1"/>
</dbReference>
<dbReference type="EMBL" id="UYSU01033848">
    <property type="protein sequence ID" value="VDL93169.1"/>
    <property type="molecule type" value="Genomic_DNA"/>
</dbReference>
<evidence type="ECO:0000313" key="4">
    <source>
        <dbReference type="EMBL" id="VDL93169.1"/>
    </source>
</evidence>
<dbReference type="AlphaFoldDB" id="A0A183SRD6"/>